<gene>
    <name evidence="2" type="ORF">CCHL11_07253</name>
</gene>
<dbReference type="Proteomes" id="UP000186583">
    <property type="component" value="Unassembled WGS sequence"/>
</dbReference>
<organism evidence="2 3">
    <name type="scientific">Colletotrichum chlorophyti</name>
    <dbReference type="NCBI Taxonomy" id="708187"/>
    <lineage>
        <taxon>Eukaryota</taxon>
        <taxon>Fungi</taxon>
        <taxon>Dikarya</taxon>
        <taxon>Ascomycota</taxon>
        <taxon>Pezizomycotina</taxon>
        <taxon>Sordariomycetes</taxon>
        <taxon>Hypocreomycetidae</taxon>
        <taxon>Glomerellales</taxon>
        <taxon>Glomerellaceae</taxon>
        <taxon>Colletotrichum</taxon>
    </lineage>
</organism>
<evidence type="ECO:0000313" key="3">
    <source>
        <dbReference type="Proteomes" id="UP000186583"/>
    </source>
</evidence>
<dbReference type="OrthoDB" id="4360026at2759"/>
<evidence type="ECO:0000256" key="1">
    <source>
        <dbReference type="SAM" id="MobiDB-lite"/>
    </source>
</evidence>
<protein>
    <submittedName>
        <fullName evidence="2">Uncharacterized protein</fullName>
    </submittedName>
</protein>
<dbReference type="STRING" id="708187.A0A1Q8RXK0"/>
<proteinExistence type="predicted"/>
<keyword evidence="3" id="KW-1185">Reference proteome</keyword>
<evidence type="ECO:0000313" key="2">
    <source>
        <dbReference type="EMBL" id="OLN90032.1"/>
    </source>
</evidence>
<name>A0A1Q8RXK0_9PEZI</name>
<reference evidence="2 3" key="1">
    <citation type="submission" date="2016-11" db="EMBL/GenBank/DDBJ databases">
        <title>Draft Genome Assembly of Colletotrichum chlorophyti a pathogen of herbaceous plants.</title>
        <authorList>
            <person name="Gan P."/>
            <person name="Narusaka M."/>
            <person name="Tsushima A."/>
            <person name="Narusaka Y."/>
            <person name="Takano Y."/>
            <person name="Shirasu K."/>
        </authorList>
    </citation>
    <scope>NUCLEOTIDE SEQUENCE [LARGE SCALE GENOMIC DNA]</scope>
    <source>
        <strain evidence="2 3">NTL11</strain>
    </source>
</reference>
<dbReference type="AlphaFoldDB" id="A0A1Q8RXK0"/>
<sequence>MSNTIPEMPTDVVKPYCIWHPDLAKEETYRELARRYPDLRYHVGRACAAAGYNKLYDELDLLPDVSIAEEARDSGNTALFESITRQAVRYAVMDDYTRTVNLESPKAGACLNGDAAVRSMLKPRRTNPKILQETLSPGDEDYNFFEIRETLYTQPDNYWFDIQEDNDVDTGGPSPPSNVSDIGKEFVHLLYNPLPPDLPAVNKDVLILSAAWDGNIDRYSRLRRPKPVSNEISAVIRGAYHHTPFARWLDINLDELFPDWDENHLIRQAVHARFIMNNDLSRIDSDTKDDHLPEFFWWPNWPHEDTLRELAWRRPDFKNQVVLACIAANYNTLFDELHPDTRPSRLQWEAATQSTNPHYREQVERRLAVENAELKRFLDNAGLFRGAPRFGRWYRNYLRPDKEPQLNHFGSVYMPEELWNLLDGKDWDEWDTPAGDLLSEHMQRQVAQWGLFISATDEAREKIGRMYSNKGDIERRKMPAPWPKHPKDFSSCDDIEGH</sequence>
<comment type="caution">
    <text evidence="2">The sequence shown here is derived from an EMBL/GenBank/DDBJ whole genome shotgun (WGS) entry which is preliminary data.</text>
</comment>
<feature type="region of interest" description="Disordered" evidence="1">
    <location>
        <begin position="474"/>
        <end position="498"/>
    </location>
</feature>
<accession>A0A1Q8RXK0</accession>
<feature type="compositionally biased region" description="Basic and acidic residues" evidence="1">
    <location>
        <begin position="485"/>
        <end position="498"/>
    </location>
</feature>
<dbReference type="EMBL" id="MPGH01000067">
    <property type="protein sequence ID" value="OLN90032.1"/>
    <property type="molecule type" value="Genomic_DNA"/>
</dbReference>